<keyword evidence="6" id="KW-0411">Iron-sulfur</keyword>
<dbReference type="Gene3D" id="3.20.20.70">
    <property type="entry name" value="Aldolase class I"/>
    <property type="match status" value="1"/>
</dbReference>
<dbReference type="GO" id="GO:0046872">
    <property type="term" value="F:metal ion binding"/>
    <property type="evidence" value="ECO:0007669"/>
    <property type="project" value="UniProtKB-KW"/>
</dbReference>
<dbReference type="PANTHER" id="PTHR30352:SF5">
    <property type="entry name" value="PYRUVATE FORMATE-LYASE 1-ACTIVATING ENZYME"/>
    <property type="match status" value="1"/>
</dbReference>
<accession>X1QKC1</accession>
<organism evidence="7">
    <name type="scientific">marine sediment metagenome</name>
    <dbReference type="NCBI Taxonomy" id="412755"/>
    <lineage>
        <taxon>unclassified sequences</taxon>
        <taxon>metagenomes</taxon>
        <taxon>ecological metagenomes</taxon>
    </lineage>
</organism>
<sequence>MSLTKRNNCPSLTYTYTDPIVYYEYTYDTAKLARSAGIRNVLVTAGYINEQPWEELLKYVDAANI</sequence>
<evidence type="ECO:0000256" key="2">
    <source>
        <dbReference type="ARBA" id="ARBA00022485"/>
    </source>
</evidence>
<comment type="caution">
    <text evidence="7">The sequence shown here is derived from an EMBL/GenBank/DDBJ whole genome shotgun (WGS) entry which is preliminary data.</text>
</comment>
<reference evidence="7" key="1">
    <citation type="journal article" date="2014" name="Front. Microbiol.">
        <title>High frequency of phylogenetically diverse reductive dehalogenase-homologous genes in deep subseafloor sedimentary metagenomes.</title>
        <authorList>
            <person name="Kawai M."/>
            <person name="Futagami T."/>
            <person name="Toyoda A."/>
            <person name="Takaki Y."/>
            <person name="Nishi S."/>
            <person name="Hori S."/>
            <person name="Arai W."/>
            <person name="Tsubouchi T."/>
            <person name="Morono Y."/>
            <person name="Uchiyama I."/>
            <person name="Ito T."/>
            <person name="Fujiyama A."/>
            <person name="Inagaki F."/>
            <person name="Takami H."/>
        </authorList>
    </citation>
    <scope>NUCLEOTIDE SEQUENCE</scope>
    <source>
        <strain evidence="7">Expedition CK06-06</strain>
    </source>
</reference>
<gene>
    <name evidence="7" type="ORF">S06H3_56792</name>
</gene>
<dbReference type="GO" id="GO:0051539">
    <property type="term" value="F:4 iron, 4 sulfur cluster binding"/>
    <property type="evidence" value="ECO:0007669"/>
    <property type="project" value="UniProtKB-KW"/>
</dbReference>
<evidence type="ECO:0000256" key="3">
    <source>
        <dbReference type="ARBA" id="ARBA00022691"/>
    </source>
</evidence>
<comment type="cofactor">
    <cofactor evidence="1">
        <name>[4Fe-4S] cluster</name>
        <dbReference type="ChEBI" id="CHEBI:49883"/>
    </cofactor>
</comment>
<dbReference type="PANTHER" id="PTHR30352">
    <property type="entry name" value="PYRUVATE FORMATE-LYASE-ACTIVATING ENZYME"/>
    <property type="match status" value="1"/>
</dbReference>
<evidence type="ECO:0000256" key="1">
    <source>
        <dbReference type="ARBA" id="ARBA00001966"/>
    </source>
</evidence>
<protein>
    <recommendedName>
        <fullName evidence="8">Radical SAM core domain-containing protein</fullName>
    </recommendedName>
</protein>
<evidence type="ECO:0000256" key="4">
    <source>
        <dbReference type="ARBA" id="ARBA00022723"/>
    </source>
</evidence>
<dbReference type="InterPro" id="IPR034457">
    <property type="entry name" value="Organic_radical-activating"/>
</dbReference>
<evidence type="ECO:0000256" key="6">
    <source>
        <dbReference type="ARBA" id="ARBA00023014"/>
    </source>
</evidence>
<dbReference type="InterPro" id="IPR013785">
    <property type="entry name" value="Aldolase_TIM"/>
</dbReference>
<evidence type="ECO:0008006" key="8">
    <source>
        <dbReference type="Google" id="ProtNLM"/>
    </source>
</evidence>
<feature type="non-terminal residue" evidence="7">
    <location>
        <position position="65"/>
    </location>
</feature>
<keyword evidence="4" id="KW-0479">Metal-binding</keyword>
<keyword evidence="3" id="KW-0949">S-adenosyl-L-methionine</keyword>
<evidence type="ECO:0000313" key="7">
    <source>
        <dbReference type="EMBL" id="GAI55261.1"/>
    </source>
</evidence>
<keyword evidence="5" id="KW-0408">Iron</keyword>
<proteinExistence type="predicted"/>
<dbReference type="AlphaFoldDB" id="X1QKC1"/>
<name>X1QKC1_9ZZZZ</name>
<evidence type="ECO:0000256" key="5">
    <source>
        <dbReference type="ARBA" id="ARBA00023004"/>
    </source>
</evidence>
<keyword evidence="2" id="KW-0004">4Fe-4S</keyword>
<dbReference type="EMBL" id="BARV01036567">
    <property type="protein sequence ID" value="GAI55261.1"/>
    <property type="molecule type" value="Genomic_DNA"/>
</dbReference>